<dbReference type="Pfam" id="PF21813">
    <property type="entry name" value="DUF6882"/>
    <property type="match status" value="1"/>
</dbReference>
<dbReference type="Proteomes" id="UP000460221">
    <property type="component" value="Unassembled WGS sequence"/>
</dbReference>
<name>A0A7K1FR42_9ACTN</name>
<organism evidence="1 2">
    <name type="scientific">Nakamurella alba</name>
    <dbReference type="NCBI Taxonomy" id="2665158"/>
    <lineage>
        <taxon>Bacteria</taxon>
        <taxon>Bacillati</taxon>
        <taxon>Actinomycetota</taxon>
        <taxon>Actinomycetes</taxon>
        <taxon>Nakamurellales</taxon>
        <taxon>Nakamurellaceae</taxon>
        <taxon>Nakamurella</taxon>
    </lineage>
</organism>
<proteinExistence type="predicted"/>
<comment type="caution">
    <text evidence="1">The sequence shown here is derived from an EMBL/GenBank/DDBJ whole genome shotgun (WGS) entry which is preliminary data.</text>
</comment>
<accession>A0A7K1FR42</accession>
<evidence type="ECO:0000313" key="1">
    <source>
        <dbReference type="EMBL" id="MTD15713.1"/>
    </source>
</evidence>
<gene>
    <name evidence="1" type="ORF">GIS00_17405</name>
</gene>
<dbReference type="RefSeq" id="WP_154769666.1">
    <property type="nucleotide sequence ID" value="NZ_WLYK01000006.1"/>
</dbReference>
<protein>
    <submittedName>
        <fullName evidence="1">Uncharacterized protein</fullName>
    </submittedName>
</protein>
<dbReference type="AlphaFoldDB" id="A0A7K1FR42"/>
<sequence length="237" mass="25440">MTAPGPTVDDLLDDAALLSLEHQLHLKDLGGPPEDAAVHLLGDADPERGTFRWVWADPEGHPPAATGLAEWLRGFGEQHGVPVFTRAEIPFAELPGSPADAHRVAATMCELAKPVSGRWTAVLTGDGTVRTAALLDHRSLELGEPVPARALRVLAEGLNELPITLHRRALATYGRLRGLQVHDNPDGSMSLDMPGLRAVVRPLPARRADFGPPQHAAEDDGTHHLAGPAVDIKYRFD</sequence>
<dbReference type="EMBL" id="WLYK01000006">
    <property type="protein sequence ID" value="MTD15713.1"/>
    <property type="molecule type" value="Genomic_DNA"/>
</dbReference>
<evidence type="ECO:0000313" key="2">
    <source>
        <dbReference type="Proteomes" id="UP000460221"/>
    </source>
</evidence>
<dbReference type="InterPro" id="IPR049249">
    <property type="entry name" value="DUF6882"/>
</dbReference>
<keyword evidence="2" id="KW-1185">Reference proteome</keyword>
<reference evidence="1 2" key="1">
    <citation type="submission" date="2019-11" db="EMBL/GenBank/DDBJ databases">
        <authorList>
            <person name="Jiang L.-Q."/>
        </authorList>
    </citation>
    <scope>NUCLEOTIDE SEQUENCE [LARGE SCALE GENOMIC DNA]</scope>
    <source>
        <strain evidence="1 2">YIM 132087</strain>
    </source>
</reference>